<dbReference type="EMBL" id="DTAI01000079">
    <property type="protein sequence ID" value="HGN36436.1"/>
    <property type="molecule type" value="Genomic_DNA"/>
</dbReference>
<feature type="transmembrane region" description="Helical" evidence="5">
    <location>
        <begin position="12"/>
        <end position="36"/>
    </location>
</feature>
<name>A0A7J3I6K8_9CREN</name>
<dbReference type="PANTHER" id="PTHR42922">
    <property type="entry name" value="PHOSPHATE TRANSPORT SYSTEM PERMEASE PROTEIN PSTA"/>
    <property type="match status" value="1"/>
</dbReference>
<protein>
    <submittedName>
        <fullName evidence="7">ABC transporter permease subunit</fullName>
    </submittedName>
</protein>
<evidence type="ECO:0000256" key="1">
    <source>
        <dbReference type="ARBA" id="ARBA00004141"/>
    </source>
</evidence>
<keyword evidence="4 5" id="KW-0472">Membrane</keyword>
<dbReference type="SUPFAM" id="SSF161098">
    <property type="entry name" value="MetI-like"/>
    <property type="match status" value="1"/>
</dbReference>
<reference evidence="7" key="1">
    <citation type="journal article" date="2020" name="mSystems">
        <title>Genome- and Community-Level Interaction Insights into Carbon Utilization and Element Cycling Functions of Hydrothermarchaeota in Hydrothermal Sediment.</title>
        <authorList>
            <person name="Zhou Z."/>
            <person name="Liu Y."/>
            <person name="Xu W."/>
            <person name="Pan J."/>
            <person name="Luo Z.H."/>
            <person name="Li M."/>
        </authorList>
    </citation>
    <scope>NUCLEOTIDE SEQUENCE [LARGE SCALE GENOMIC DNA]</scope>
    <source>
        <strain evidence="7">SpSt-618</strain>
    </source>
</reference>
<accession>A0A7J3I6K8</accession>
<proteinExistence type="inferred from homology"/>
<gene>
    <name evidence="7" type="ORF">ENT87_02665</name>
</gene>
<comment type="caution">
    <text evidence="7">The sequence shown here is derived from an EMBL/GenBank/DDBJ whole genome shotgun (WGS) entry which is preliminary data.</text>
</comment>
<dbReference type="PROSITE" id="PS50928">
    <property type="entry name" value="ABC_TM1"/>
    <property type="match status" value="1"/>
</dbReference>
<dbReference type="Pfam" id="PF00528">
    <property type="entry name" value="BPD_transp_1"/>
    <property type="match status" value="1"/>
</dbReference>
<keyword evidence="5" id="KW-0813">Transport</keyword>
<dbReference type="InterPro" id="IPR051408">
    <property type="entry name" value="Phosphate_transprt_permease"/>
</dbReference>
<keyword evidence="2 5" id="KW-0812">Transmembrane</keyword>
<evidence type="ECO:0000313" key="7">
    <source>
        <dbReference type="EMBL" id="HGN36436.1"/>
    </source>
</evidence>
<evidence type="ECO:0000256" key="3">
    <source>
        <dbReference type="ARBA" id="ARBA00022989"/>
    </source>
</evidence>
<organism evidence="7">
    <name type="scientific">Ignisphaera aggregans</name>
    <dbReference type="NCBI Taxonomy" id="334771"/>
    <lineage>
        <taxon>Archaea</taxon>
        <taxon>Thermoproteota</taxon>
        <taxon>Thermoprotei</taxon>
        <taxon>Desulfurococcales</taxon>
        <taxon>Desulfurococcaceae</taxon>
        <taxon>Ignisphaera</taxon>
    </lineage>
</organism>
<feature type="transmembrane region" description="Helical" evidence="5">
    <location>
        <begin position="253"/>
        <end position="276"/>
    </location>
</feature>
<evidence type="ECO:0000256" key="2">
    <source>
        <dbReference type="ARBA" id="ARBA00022692"/>
    </source>
</evidence>
<comment type="subcellular location">
    <subcellularLocation>
        <location evidence="5">Cell membrane</location>
        <topology evidence="5">Multi-pass membrane protein</topology>
    </subcellularLocation>
    <subcellularLocation>
        <location evidence="1">Membrane</location>
        <topology evidence="1">Multi-pass membrane protein</topology>
    </subcellularLocation>
</comment>
<dbReference type="GO" id="GO:0005886">
    <property type="term" value="C:plasma membrane"/>
    <property type="evidence" value="ECO:0007669"/>
    <property type="project" value="UniProtKB-SubCell"/>
</dbReference>
<feature type="transmembrane region" description="Helical" evidence="5">
    <location>
        <begin position="194"/>
        <end position="215"/>
    </location>
</feature>
<feature type="transmembrane region" description="Helical" evidence="5">
    <location>
        <begin position="137"/>
        <end position="157"/>
    </location>
</feature>
<dbReference type="PANTHER" id="PTHR42922:SF1">
    <property type="entry name" value="PHOSPHATE TRANSPORT SYSTEM PERMEASE PROTEIN PSTA"/>
    <property type="match status" value="1"/>
</dbReference>
<keyword evidence="3 5" id="KW-1133">Transmembrane helix</keyword>
<sequence length="281" mass="30632">MYSSRRIKDRLFIAFIASVSILSLVPLFHIMITIAVNGVQVIAKAGLRFFTDTPPAPLSRDVGGIAPALFGSFYITLVSLPITVVLALLASILSTEFPSNIISRAVDVLSRSLASVPTIVVSMVVYTTVVVPMRGFSALAGVIALSLISLPYAYTAFSTALRSVPQIYREAAYSIGMDRWRTVRRVLLPVSRRIIVTGILMVFARAMGETAALLFTVGRYRMGINIDIRAPTDAIPLLIFDFITTPFKLYQEIAWGAALVLLAAYLAIFVSVKVAVKEVRL</sequence>
<dbReference type="Gene3D" id="1.10.3720.10">
    <property type="entry name" value="MetI-like"/>
    <property type="match status" value="1"/>
</dbReference>
<dbReference type="CDD" id="cd06261">
    <property type="entry name" value="TM_PBP2"/>
    <property type="match status" value="1"/>
</dbReference>
<dbReference type="GO" id="GO:0055085">
    <property type="term" value="P:transmembrane transport"/>
    <property type="evidence" value="ECO:0007669"/>
    <property type="project" value="InterPro"/>
</dbReference>
<evidence type="ECO:0000256" key="5">
    <source>
        <dbReference type="RuleBase" id="RU363032"/>
    </source>
</evidence>
<evidence type="ECO:0000256" key="4">
    <source>
        <dbReference type="ARBA" id="ARBA00023136"/>
    </source>
</evidence>
<feature type="transmembrane region" description="Helical" evidence="5">
    <location>
        <begin position="68"/>
        <end position="93"/>
    </location>
</feature>
<evidence type="ECO:0000259" key="6">
    <source>
        <dbReference type="PROSITE" id="PS50928"/>
    </source>
</evidence>
<feature type="domain" description="ABC transmembrane type-1" evidence="6">
    <location>
        <begin position="69"/>
        <end position="271"/>
    </location>
</feature>
<dbReference type="InterPro" id="IPR000515">
    <property type="entry name" value="MetI-like"/>
</dbReference>
<feature type="transmembrane region" description="Helical" evidence="5">
    <location>
        <begin position="113"/>
        <end position="131"/>
    </location>
</feature>
<comment type="similarity">
    <text evidence="5">Belongs to the binding-protein-dependent transport system permease family.</text>
</comment>
<dbReference type="InterPro" id="IPR035906">
    <property type="entry name" value="MetI-like_sf"/>
</dbReference>
<dbReference type="AlphaFoldDB" id="A0A7J3I6K8"/>